<accession>A0A5N5W898</accession>
<evidence type="ECO:0000313" key="1">
    <source>
        <dbReference type="EMBL" id="KAB7843744.1"/>
    </source>
</evidence>
<name>A0A5N5W898_STRMB</name>
<comment type="caution">
    <text evidence="1">The sequence shown here is derived from an EMBL/GenBank/DDBJ whole genome shotgun (WGS) entry which is preliminary data.</text>
</comment>
<evidence type="ECO:0000313" key="2">
    <source>
        <dbReference type="Proteomes" id="UP000327000"/>
    </source>
</evidence>
<reference evidence="1 2" key="1">
    <citation type="journal article" date="2019" name="Microb. Cell Fact.">
        <title>Exploring novel herbicidin analogues by transcriptional regulator overexpression and MS/MS molecular networking.</title>
        <authorList>
            <person name="Shi Y."/>
            <person name="Gu R."/>
            <person name="Li Y."/>
            <person name="Wang X."/>
            <person name="Ren W."/>
            <person name="Li X."/>
            <person name="Wang L."/>
            <person name="Xie Y."/>
            <person name="Hong B."/>
        </authorList>
    </citation>
    <scope>NUCLEOTIDE SEQUENCE [LARGE SCALE GENOMIC DNA]</scope>
    <source>
        <strain evidence="1 2">US-43</strain>
    </source>
</reference>
<gene>
    <name evidence="1" type="ORF">FRZ00_17495</name>
</gene>
<organism evidence="1 2">
    <name type="scientific">Streptomyces mobaraensis</name>
    <name type="common">Streptoverticillium mobaraense</name>
    <dbReference type="NCBI Taxonomy" id="35621"/>
    <lineage>
        <taxon>Bacteria</taxon>
        <taxon>Bacillati</taxon>
        <taxon>Actinomycetota</taxon>
        <taxon>Actinomycetes</taxon>
        <taxon>Kitasatosporales</taxon>
        <taxon>Streptomycetaceae</taxon>
        <taxon>Streptomyces</taxon>
    </lineage>
</organism>
<dbReference type="AlphaFoldDB" id="A0A5N5W898"/>
<dbReference type="EMBL" id="VOKX01000032">
    <property type="protein sequence ID" value="KAB7843744.1"/>
    <property type="molecule type" value="Genomic_DNA"/>
</dbReference>
<sequence length="77" mass="7721">MYHWNTGATSVVEGRFKVNLKPNGTTVVVATGSVVSGAFAGATTVQTKILPNVGLLDCLAPRGMTGAGGPVSMTVTG</sequence>
<keyword evidence="2" id="KW-1185">Reference proteome</keyword>
<dbReference type="RefSeq" id="WP_004941485.1">
    <property type="nucleotide sequence ID" value="NZ_JBFADJ010000050.1"/>
</dbReference>
<protein>
    <submittedName>
        <fullName evidence="1">Uncharacterized protein</fullName>
    </submittedName>
</protein>
<proteinExistence type="predicted"/>
<dbReference type="Proteomes" id="UP000327000">
    <property type="component" value="Unassembled WGS sequence"/>
</dbReference>